<dbReference type="SUPFAM" id="SSF53335">
    <property type="entry name" value="S-adenosyl-L-methionine-dependent methyltransferases"/>
    <property type="match status" value="1"/>
</dbReference>
<reference evidence="2" key="1">
    <citation type="submission" date="2017-04" db="EMBL/GenBank/DDBJ databases">
        <title>Finegoldia magna isolated from orthopedic joint implant-associated infections.</title>
        <authorList>
            <person name="Bjorklund S."/>
            <person name="Bruggemann H."/>
            <person name="Jensen A."/>
            <person name="Hellmark B."/>
            <person name="Soderquist B."/>
        </authorList>
    </citation>
    <scope>NUCLEOTIDE SEQUENCE [LARGE SCALE GENOMIC DNA]</scope>
    <source>
        <strain evidence="2">08T492</strain>
    </source>
</reference>
<comment type="caution">
    <text evidence="1">The sequence shown here is derived from an EMBL/GenBank/DDBJ whole genome shotgun (WGS) entry which is preliminary data.</text>
</comment>
<protein>
    <submittedName>
        <fullName evidence="1">16S rRNA (Cytosine(1402)-N(4))-methyltransferase</fullName>
    </submittedName>
</protein>
<dbReference type="EMBL" id="NDYI01000011">
    <property type="protein sequence ID" value="OXZ38185.1"/>
    <property type="molecule type" value="Genomic_DNA"/>
</dbReference>
<dbReference type="InterPro" id="IPR010719">
    <property type="entry name" value="MnmM_MeTrfase"/>
</dbReference>
<gene>
    <name evidence="1" type="ORF">B9N56_04045</name>
</gene>
<accession>A0A133MYK4</accession>
<name>A0A133MYK4_FINMA</name>
<dbReference type="GO" id="GO:0008168">
    <property type="term" value="F:methyltransferase activity"/>
    <property type="evidence" value="ECO:0007669"/>
    <property type="project" value="UniProtKB-KW"/>
</dbReference>
<dbReference type="Proteomes" id="UP000215361">
    <property type="component" value="Unassembled WGS sequence"/>
</dbReference>
<evidence type="ECO:0000313" key="1">
    <source>
        <dbReference type="EMBL" id="OXZ38185.1"/>
    </source>
</evidence>
<dbReference type="InterPro" id="IPR029063">
    <property type="entry name" value="SAM-dependent_MTases_sf"/>
</dbReference>
<organism evidence="1 2">
    <name type="scientific">Finegoldia magna</name>
    <name type="common">Peptostreptococcus magnus</name>
    <dbReference type="NCBI Taxonomy" id="1260"/>
    <lineage>
        <taxon>Bacteria</taxon>
        <taxon>Bacillati</taxon>
        <taxon>Bacillota</taxon>
        <taxon>Tissierellia</taxon>
        <taxon>Tissierellales</taxon>
        <taxon>Peptoniphilaceae</taxon>
        <taxon>Finegoldia</taxon>
    </lineage>
</organism>
<keyword evidence="1" id="KW-0808">Transferase</keyword>
<dbReference type="Pfam" id="PF06962">
    <property type="entry name" value="rRNA_methylase"/>
    <property type="match status" value="1"/>
</dbReference>
<dbReference type="Gene3D" id="3.40.50.150">
    <property type="entry name" value="Vaccinia Virus protein VP39"/>
    <property type="match status" value="1"/>
</dbReference>
<dbReference type="PANTHER" id="PTHR35276:SF1">
    <property type="entry name" value="TRNA (MNM(5)S(2)U34)-METHYLTRANSFERASE, CHLOROPLASTIC"/>
    <property type="match status" value="1"/>
</dbReference>
<dbReference type="GO" id="GO:0032259">
    <property type="term" value="P:methylation"/>
    <property type="evidence" value="ECO:0007669"/>
    <property type="project" value="UniProtKB-KW"/>
</dbReference>
<dbReference type="AlphaFoldDB" id="A0A133MYK4"/>
<proteinExistence type="predicted"/>
<sequence>MIYNNTKTLVESLMNDKIPTSKICLDMTFGNGNDSYKMLSINKSIQVYGFDIQKICIDNAKKTNNLKVINDSHLNFEKYTNEKIDFAVFNLGYLPGGDKNITTNYDTVIKTLEKLLKLMNIEGQIVITFYPGHRPGFEESINIINFLRTLNQKEFNVIRYDFLNQINNPPFVCLIERIK</sequence>
<keyword evidence="1" id="KW-0489">Methyltransferase</keyword>
<evidence type="ECO:0000313" key="2">
    <source>
        <dbReference type="Proteomes" id="UP000215361"/>
    </source>
</evidence>
<dbReference type="RefSeq" id="WP_002838383.1">
    <property type="nucleotide sequence ID" value="NZ_CAUPFM010000001.1"/>
</dbReference>
<dbReference type="PANTHER" id="PTHR35276">
    <property type="entry name" value="S-ADENOSYL-L-METHIONINE-DEPENDENT METHYLTRANSFERASES SUPERFAMILY PROTEIN"/>
    <property type="match status" value="1"/>
</dbReference>